<feature type="region of interest" description="Disordered" evidence="1">
    <location>
        <begin position="1"/>
        <end position="29"/>
    </location>
</feature>
<accession>A0A8D8YPP5</accession>
<evidence type="ECO:0008006" key="3">
    <source>
        <dbReference type="Google" id="ProtNLM"/>
    </source>
</evidence>
<sequence length="483" mass="54279">MAEGSGGKPPDIPPVNGSMNKSPDSNARQPVLYSSDHKFSWYKLIIQAKPNASIDSSRRPYVRSLAVSKILGDVTNQSKDITEVRRLNRSKFLIICATAACANKIVQSEKVRNLYAAFIPLNYLTRTAIMRDVDVEVDGEAITDVEIFNNIDCGNYKLLKVERLNRKVVVDSKASYVPSTSVKLVFDGQDMPVHVYLWYTRLQCEPFVQNPIQCFTCYKFGHPSKYCSTKSTLCKKCFSIELDNHVCDLVNLKCLNCHGPHNVNSKNCPEFERQKTIKIMMSTRNMCFPEAADLIPSSKQSYSVQTRNSFHVLDPDGADQGTDFPELRNKNPCPRREFAKYVPPPLSTKTSTFKRKTVLSFAAPGSDRGSKKNKTEPQLFKDMKNLTRQEQYHKDKEIASMFYNNAKNNKLDFASTTNLSQGTQSCSGSPSVVHQTTVLNNIDNANLIDPTFDVLMSENTNSDGYKGPPELGDFPNVRSPDLR</sequence>
<evidence type="ECO:0000256" key="1">
    <source>
        <dbReference type="SAM" id="MobiDB-lite"/>
    </source>
</evidence>
<reference evidence="2" key="1">
    <citation type="submission" date="2021-05" db="EMBL/GenBank/DDBJ databases">
        <authorList>
            <person name="Alioto T."/>
            <person name="Alioto T."/>
            <person name="Gomez Garrido J."/>
        </authorList>
    </citation>
    <scope>NUCLEOTIDE SEQUENCE</scope>
</reference>
<feature type="region of interest" description="Disordered" evidence="1">
    <location>
        <begin position="459"/>
        <end position="483"/>
    </location>
</feature>
<name>A0A8D8YPP5_9HEMI</name>
<feature type="compositionally biased region" description="Polar residues" evidence="1">
    <location>
        <begin position="17"/>
        <end position="28"/>
    </location>
</feature>
<protein>
    <recommendedName>
        <fullName evidence="3">CCHC-type domain-containing protein</fullName>
    </recommendedName>
</protein>
<organism evidence="2">
    <name type="scientific">Cacopsylla melanoneura</name>
    <dbReference type="NCBI Taxonomy" id="428564"/>
    <lineage>
        <taxon>Eukaryota</taxon>
        <taxon>Metazoa</taxon>
        <taxon>Ecdysozoa</taxon>
        <taxon>Arthropoda</taxon>
        <taxon>Hexapoda</taxon>
        <taxon>Insecta</taxon>
        <taxon>Pterygota</taxon>
        <taxon>Neoptera</taxon>
        <taxon>Paraneoptera</taxon>
        <taxon>Hemiptera</taxon>
        <taxon>Sternorrhyncha</taxon>
        <taxon>Psylloidea</taxon>
        <taxon>Psyllidae</taxon>
        <taxon>Psyllinae</taxon>
        <taxon>Cacopsylla</taxon>
    </lineage>
</organism>
<evidence type="ECO:0000313" key="2">
    <source>
        <dbReference type="EMBL" id="CAG6732767.1"/>
    </source>
</evidence>
<dbReference type="AlphaFoldDB" id="A0A8D8YPP5"/>
<dbReference type="EMBL" id="HBUF01387877">
    <property type="protein sequence ID" value="CAG6732767.1"/>
    <property type="molecule type" value="Transcribed_RNA"/>
</dbReference>
<proteinExistence type="predicted"/>